<evidence type="ECO:0000313" key="2">
    <source>
        <dbReference type="EMBL" id="KAK7020344.1"/>
    </source>
</evidence>
<dbReference type="Proteomes" id="UP001362999">
    <property type="component" value="Unassembled WGS sequence"/>
</dbReference>
<name>A0AAW0B3B9_9AGAR</name>
<dbReference type="AlphaFoldDB" id="A0AAW0B3B9"/>
<organism evidence="2 3">
    <name type="scientific">Favolaschia claudopus</name>
    <dbReference type="NCBI Taxonomy" id="2862362"/>
    <lineage>
        <taxon>Eukaryota</taxon>
        <taxon>Fungi</taxon>
        <taxon>Dikarya</taxon>
        <taxon>Basidiomycota</taxon>
        <taxon>Agaricomycotina</taxon>
        <taxon>Agaricomycetes</taxon>
        <taxon>Agaricomycetidae</taxon>
        <taxon>Agaricales</taxon>
        <taxon>Marasmiineae</taxon>
        <taxon>Mycenaceae</taxon>
        <taxon>Favolaschia</taxon>
    </lineage>
</organism>
<comment type="caution">
    <text evidence="2">The sequence shown here is derived from an EMBL/GenBank/DDBJ whole genome shotgun (WGS) entry which is preliminary data.</text>
</comment>
<reference evidence="2 3" key="1">
    <citation type="journal article" date="2024" name="J Genomics">
        <title>Draft genome sequencing and assembly of Favolaschia claudopus CIRM-BRFM 2984 isolated from oak limbs.</title>
        <authorList>
            <person name="Navarro D."/>
            <person name="Drula E."/>
            <person name="Chaduli D."/>
            <person name="Cazenave R."/>
            <person name="Ahrendt S."/>
            <person name="Wang J."/>
            <person name="Lipzen A."/>
            <person name="Daum C."/>
            <person name="Barry K."/>
            <person name="Grigoriev I.V."/>
            <person name="Favel A."/>
            <person name="Rosso M.N."/>
            <person name="Martin F."/>
        </authorList>
    </citation>
    <scope>NUCLEOTIDE SEQUENCE [LARGE SCALE GENOMIC DNA]</scope>
    <source>
        <strain evidence="2 3">CIRM-BRFM 2984</strain>
    </source>
</reference>
<dbReference type="EMBL" id="JAWWNJ010000041">
    <property type="protein sequence ID" value="KAK7020344.1"/>
    <property type="molecule type" value="Genomic_DNA"/>
</dbReference>
<protein>
    <submittedName>
        <fullName evidence="2">Uncharacterized protein</fullName>
    </submittedName>
</protein>
<feature type="region of interest" description="Disordered" evidence="1">
    <location>
        <begin position="106"/>
        <end position="126"/>
    </location>
</feature>
<keyword evidence="3" id="KW-1185">Reference proteome</keyword>
<evidence type="ECO:0000256" key="1">
    <source>
        <dbReference type="SAM" id="MobiDB-lite"/>
    </source>
</evidence>
<evidence type="ECO:0000313" key="3">
    <source>
        <dbReference type="Proteomes" id="UP001362999"/>
    </source>
</evidence>
<sequence length="236" mass="25866">MGSGAARTNLGQSAGVQIMMTRSLHATKASFADNEDLRMIAWLSESSIVEFIETGTYTGESFLSQFKARQLEEAGSRNKLRVRDFCWGCKKSAGALSHIRKSLESRRRGALTRNEERSDGLGRRRGSEISAEGVLIADFPRPPNTRHSPELVQNINSSNHISPGPCTEALSFWYNYPTPRSSLRKISRRQTAFSVIIAISFSFYGLRIASTAEINGAALCTRCLEAGAGRMLSAGV</sequence>
<gene>
    <name evidence="2" type="ORF">R3P38DRAFT_3548974</name>
</gene>
<proteinExistence type="predicted"/>
<accession>A0AAW0B3B9</accession>